<dbReference type="Proteomes" id="UP000424462">
    <property type="component" value="Chromosome"/>
</dbReference>
<name>A0A6B8WJB9_9CORY</name>
<dbReference type="RefSeq" id="WP_197088421.1">
    <property type="nucleotide sequence ID" value="NZ_CP046455.1"/>
</dbReference>
<accession>A0A6B8WJB9</accession>
<keyword evidence="4" id="KW-1185">Reference proteome</keyword>
<evidence type="ECO:0000259" key="2">
    <source>
        <dbReference type="Pfam" id="PF03724"/>
    </source>
</evidence>
<reference evidence="3 4" key="1">
    <citation type="submission" date="2019-11" db="EMBL/GenBank/DDBJ databases">
        <title>Complete genome sequence of Corynebacterium kalinowskii 1959, a novel Corynebacterium species isolated from soil of a small paddock in Vilsendorf, Germany.</title>
        <authorList>
            <person name="Schaffert L."/>
            <person name="Ruwe M."/>
            <person name="Milse J."/>
            <person name="Hanuschka K."/>
            <person name="Ortseifen V."/>
            <person name="Droste J."/>
            <person name="Brandt D."/>
            <person name="Schlueter L."/>
            <person name="Kutter Y."/>
            <person name="Vinke S."/>
            <person name="Viehoefer P."/>
            <person name="Jacob L."/>
            <person name="Luebke N.-C."/>
            <person name="Schulte-Berndt E."/>
            <person name="Hain C."/>
            <person name="Linder M."/>
            <person name="Schmidt P."/>
            <person name="Wollenschlaeger L."/>
            <person name="Luttermann T."/>
            <person name="Thieme E."/>
            <person name="Hassa J."/>
            <person name="Haak M."/>
            <person name="Wittchen M."/>
            <person name="Mentz A."/>
            <person name="Persicke M."/>
            <person name="Busche T."/>
            <person name="Ruckert C."/>
        </authorList>
    </citation>
    <scope>NUCLEOTIDE SEQUENCE [LARGE SCALE GENOMIC DNA]</scope>
    <source>
        <strain evidence="3 4">2039</strain>
    </source>
</reference>
<dbReference type="InterPro" id="IPR005184">
    <property type="entry name" value="DUF306_Meta_HslJ"/>
</dbReference>
<proteinExistence type="predicted"/>
<evidence type="ECO:0000313" key="3">
    <source>
        <dbReference type="EMBL" id="QGU06568.1"/>
    </source>
</evidence>
<organism evidence="3 4">
    <name type="scientific">Corynebacterium occultum</name>
    <dbReference type="NCBI Taxonomy" id="2675219"/>
    <lineage>
        <taxon>Bacteria</taxon>
        <taxon>Bacillati</taxon>
        <taxon>Actinomycetota</taxon>
        <taxon>Actinomycetes</taxon>
        <taxon>Mycobacteriales</taxon>
        <taxon>Corynebacteriaceae</taxon>
        <taxon>Corynebacterium</taxon>
    </lineage>
</organism>
<evidence type="ECO:0000313" key="4">
    <source>
        <dbReference type="Proteomes" id="UP000424462"/>
    </source>
</evidence>
<sequence precursor="true">MPLSSTAIISLALSSALSSGSSLAPETPFYPDPTWVAPVPLSSTFLRDQPRLSLAENGDLYGTDGCNGLSGRWQENAEGFIDLSDRTQTAMSCMLGTDQRVERAASALIEGDKLLTFDVEGNLLGTLVAVPQAR</sequence>
<keyword evidence="1" id="KW-0732">Signal</keyword>
<dbReference type="EMBL" id="CP046455">
    <property type="protein sequence ID" value="QGU06568.1"/>
    <property type="molecule type" value="Genomic_DNA"/>
</dbReference>
<dbReference type="KEGG" id="cok:COCCU_03070"/>
<dbReference type="Pfam" id="PF03724">
    <property type="entry name" value="META"/>
    <property type="match status" value="1"/>
</dbReference>
<feature type="chain" id="PRO_5025620890" evidence="1">
    <location>
        <begin position="25"/>
        <end position="134"/>
    </location>
</feature>
<evidence type="ECO:0000256" key="1">
    <source>
        <dbReference type="SAM" id="SignalP"/>
    </source>
</evidence>
<dbReference type="AlphaFoldDB" id="A0A6B8WJB9"/>
<gene>
    <name evidence="3" type="ORF">COCCU_03070</name>
</gene>
<feature type="domain" description="DUF306" evidence="2">
    <location>
        <begin position="47"/>
        <end position="112"/>
    </location>
</feature>
<dbReference type="InterPro" id="IPR038670">
    <property type="entry name" value="HslJ-like_sf"/>
</dbReference>
<dbReference type="Gene3D" id="2.40.128.270">
    <property type="match status" value="1"/>
</dbReference>
<protein>
    <submittedName>
        <fullName evidence="3">META domain protein</fullName>
    </submittedName>
</protein>
<feature type="signal peptide" evidence="1">
    <location>
        <begin position="1"/>
        <end position="24"/>
    </location>
</feature>